<dbReference type="OrthoDB" id="195817at2759"/>
<keyword evidence="1" id="KW-0812">Transmembrane</keyword>
<evidence type="ECO:0000256" key="1">
    <source>
        <dbReference type="SAM" id="Phobius"/>
    </source>
</evidence>
<accession>A0A9P0PCJ3</accession>
<evidence type="ECO:0000313" key="2">
    <source>
        <dbReference type="EMBL" id="CAH1974370.1"/>
    </source>
</evidence>
<evidence type="ECO:0000313" key="3">
    <source>
        <dbReference type="Proteomes" id="UP001152888"/>
    </source>
</evidence>
<gene>
    <name evidence="2" type="ORF">ACAOBT_LOCUS11044</name>
</gene>
<reference evidence="2" key="1">
    <citation type="submission" date="2022-03" db="EMBL/GenBank/DDBJ databases">
        <authorList>
            <person name="Sayadi A."/>
        </authorList>
    </citation>
    <scope>NUCLEOTIDE SEQUENCE</scope>
</reference>
<feature type="transmembrane region" description="Helical" evidence="1">
    <location>
        <begin position="20"/>
        <end position="36"/>
    </location>
</feature>
<keyword evidence="3" id="KW-1185">Reference proteome</keyword>
<keyword evidence="1" id="KW-1133">Transmembrane helix</keyword>
<sequence length="38" mass="4719">MYFFIIIFYYLTNLDPLFKIFYLDALLLLQLLYNSFSK</sequence>
<comment type="caution">
    <text evidence="2">The sequence shown here is derived from an EMBL/GenBank/DDBJ whole genome shotgun (WGS) entry which is preliminary data.</text>
</comment>
<proteinExistence type="predicted"/>
<keyword evidence="1" id="KW-0472">Membrane</keyword>
<protein>
    <submittedName>
        <fullName evidence="2">Uncharacterized protein</fullName>
    </submittedName>
</protein>
<dbReference type="Proteomes" id="UP001152888">
    <property type="component" value="Unassembled WGS sequence"/>
</dbReference>
<name>A0A9P0PCJ3_ACAOB</name>
<organism evidence="2 3">
    <name type="scientific">Acanthoscelides obtectus</name>
    <name type="common">Bean weevil</name>
    <name type="synonym">Bruchus obtectus</name>
    <dbReference type="NCBI Taxonomy" id="200917"/>
    <lineage>
        <taxon>Eukaryota</taxon>
        <taxon>Metazoa</taxon>
        <taxon>Ecdysozoa</taxon>
        <taxon>Arthropoda</taxon>
        <taxon>Hexapoda</taxon>
        <taxon>Insecta</taxon>
        <taxon>Pterygota</taxon>
        <taxon>Neoptera</taxon>
        <taxon>Endopterygota</taxon>
        <taxon>Coleoptera</taxon>
        <taxon>Polyphaga</taxon>
        <taxon>Cucujiformia</taxon>
        <taxon>Chrysomeloidea</taxon>
        <taxon>Chrysomelidae</taxon>
        <taxon>Bruchinae</taxon>
        <taxon>Bruchini</taxon>
        <taxon>Acanthoscelides</taxon>
    </lineage>
</organism>
<dbReference type="EMBL" id="CAKOFQ010006824">
    <property type="protein sequence ID" value="CAH1974370.1"/>
    <property type="molecule type" value="Genomic_DNA"/>
</dbReference>
<dbReference type="AlphaFoldDB" id="A0A9P0PCJ3"/>